<dbReference type="InterPro" id="IPR006703">
    <property type="entry name" value="G_AIG1"/>
</dbReference>
<name>A0A194ALB5_PINFU</name>
<keyword evidence="4" id="KW-0472">Membrane</keyword>
<dbReference type="InterPro" id="IPR027417">
    <property type="entry name" value="P-loop_NTPase"/>
</dbReference>
<evidence type="ECO:0000259" key="5">
    <source>
        <dbReference type="Pfam" id="PF04548"/>
    </source>
</evidence>
<organism evidence="6">
    <name type="scientific">Pinctada fucata</name>
    <name type="common">Akoya pearl oyster</name>
    <name type="synonym">Pinctada imbricata fucata</name>
    <dbReference type="NCBI Taxonomy" id="50426"/>
    <lineage>
        <taxon>Eukaryota</taxon>
        <taxon>Metazoa</taxon>
        <taxon>Spiralia</taxon>
        <taxon>Lophotrochozoa</taxon>
        <taxon>Mollusca</taxon>
        <taxon>Bivalvia</taxon>
        <taxon>Autobranchia</taxon>
        <taxon>Pteriomorphia</taxon>
        <taxon>Pterioida</taxon>
        <taxon>Pterioidea</taxon>
        <taxon>Pteriidae</taxon>
        <taxon>Pinctada</taxon>
    </lineage>
</organism>
<dbReference type="PANTHER" id="PTHR10903">
    <property type="entry name" value="GTPASE, IMAP FAMILY MEMBER-RELATED"/>
    <property type="match status" value="1"/>
</dbReference>
<evidence type="ECO:0000256" key="3">
    <source>
        <dbReference type="ARBA" id="ARBA00023134"/>
    </source>
</evidence>
<evidence type="ECO:0000256" key="4">
    <source>
        <dbReference type="SAM" id="Phobius"/>
    </source>
</evidence>
<dbReference type="SUPFAM" id="SSF52540">
    <property type="entry name" value="P-loop containing nucleoside triphosphate hydrolases"/>
    <property type="match status" value="1"/>
</dbReference>
<dbReference type="PANTHER" id="PTHR10903:SF184">
    <property type="entry name" value="GTP-BINDING PROTEIN A"/>
    <property type="match status" value="1"/>
</dbReference>
<reference evidence="6" key="1">
    <citation type="submission" date="2016-03" db="EMBL/GenBank/DDBJ databases">
        <authorList>
            <person name="Ploux O."/>
        </authorList>
    </citation>
    <scope>NUCLEOTIDE SEQUENCE</scope>
    <source>
        <tissue evidence="6">Mantle</tissue>
    </source>
</reference>
<protein>
    <recommendedName>
        <fullName evidence="5">AIG1-type G domain-containing protein</fullName>
    </recommendedName>
</protein>
<dbReference type="EMBL" id="GELH01001045">
    <property type="protein sequence ID" value="JAS03227.1"/>
    <property type="molecule type" value="Transcribed_RNA"/>
</dbReference>
<dbReference type="InterPro" id="IPR045058">
    <property type="entry name" value="GIMA/IAN/Toc"/>
</dbReference>
<sequence length="269" mass="29975">MELEESCEIVQRRASYYGSKDNIAVDMDRTTVIRVLLLGPLGAGKSAFGNVILGKKEFVSKRTLSSKSVTTSLCHARVDVDNSILEVCDTPAFGEILPKSLANELRIGYDVVAVIVPVKRFSKSDVEVFHKIRKQLEGVSKKHVILVLTFADEMVNSPFEFLGDNDDLRCLDSLVDGRIMLIDNTCADEVTVKRTTFITMVKDLVTRNKGHRYRLEPRRGVCSIGRILKICIVLFVVIVFGGVVFIITECVKNLSRIGTNITNFCLNVD</sequence>
<dbReference type="AlphaFoldDB" id="A0A194ALB5"/>
<feature type="transmembrane region" description="Helical" evidence="4">
    <location>
        <begin position="227"/>
        <end position="247"/>
    </location>
</feature>
<proteinExistence type="inferred from homology"/>
<dbReference type="EMBL" id="GELH01001046">
    <property type="protein sequence ID" value="JAS03226.1"/>
    <property type="molecule type" value="Transcribed_RNA"/>
</dbReference>
<accession>A0A194ALB5</accession>
<feature type="domain" description="AIG1-type G" evidence="5">
    <location>
        <begin position="34"/>
        <end position="214"/>
    </location>
</feature>
<evidence type="ECO:0000256" key="1">
    <source>
        <dbReference type="ARBA" id="ARBA00008535"/>
    </source>
</evidence>
<comment type="similarity">
    <text evidence="1">Belongs to the TRAFAC class TrmE-Era-EngA-EngB-Septin-like GTPase superfamily. AIG1/Toc34/Toc159-like paraseptin GTPase family. IAN subfamily.</text>
</comment>
<dbReference type="Gene3D" id="3.40.50.300">
    <property type="entry name" value="P-loop containing nucleotide triphosphate hydrolases"/>
    <property type="match status" value="1"/>
</dbReference>
<keyword evidence="3" id="KW-0342">GTP-binding</keyword>
<keyword evidence="4" id="KW-0812">Transmembrane</keyword>
<evidence type="ECO:0000256" key="2">
    <source>
        <dbReference type="ARBA" id="ARBA00022741"/>
    </source>
</evidence>
<dbReference type="GO" id="GO:0005525">
    <property type="term" value="F:GTP binding"/>
    <property type="evidence" value="ECO:0007669"/>
    <property type="project" value="UniProtKB-KW"/>
</dbReference>
<dbReference type="Pfam" id="PF04548">
    <property type="entry name" value="AIG1"/>
    <property type="match status" value="1"/>
</dbReference>
<keyword evidence="2" id="KW-0547">Nucleotide-binding</keyword>
<evidence type="ECO:0000313" key="6">
    <source>
        <dbReference type="EMBL" id="JAS03227.1"/>
    </source>
</evidence>
<keyword evidence="4" id="KW-1133">Transmembrane helix</keyword>